<dbReference type="PANTHER" id="PTHR13871:SF96">
    <property type="entry name" value="THIOREDOXIN DOMAIN-CONTAINING PROTEIN"/>
    <property type="match status" value="1"/>
</dbReference>
<gene>
    <name evidence="10" type="ORF">SPHA_51667</name>
</gene>
<keyword evidence="4" id="KW-0520">NAD</keyword>
<keyword evidence="11" id="KW-1185">Reference proteome</keyword>
<evidence type="ECO:0000256" key="1">
    <source>
        <dbReference type="ARBA" id="ARBA00012612"/>
    </source>
</evidence>
<dbReference type="AlphaFoldDB" id="A0A812DG27"/>
<name>A0A812DG27_ACAPH</name>
<evidence type="ECO:0000256" key="8">
    <source>
        <dbReference type="SAM" id="SignalP"/>
    </source>
</evidence>
<dbReference type="SUPFAM" id="SSF52833">
    <property type="entry name" value="Thioredoxin-like"/>
    <property type="match status" value="1"/>
</dbReference>
<dbReference type="EC" id="1.8.1.8" evidence="1"/>
<feature type="signal peptide" evidence="8">
    <location>
        <begin position="1"/>
        <end position="21"/>
    </location>
</feature>
<proteinExistence type="inferred from homology"/>
<keyword evidence="2" id="KW-0677">Repeat</keyword>
<protein>
    <recommendedName>
        <fullName evidence="1">protein-disulfide reductase</fullName>
        <ecNumber evidence="1">1.8.1.8</ecNumber>
    </recommendedName>
</protein>
<dbReference type="Proteomes" id="UP000597762">
    <property type="component" value="Unassembled WGS sequence"/>
</dbReference>
<dbReference type="CDD" id="cd02964">
    <property type="entry name" value="TryX_like_family"/>
    <property type="match status" value="1"/>
</dbReference>
<dbReference type="GO" id="GO:0047134">
    <property type="term" value="F:protein-disulfide reductase [NAD(P)H] activity"/>
    <property type="evidence" value="ECO:0007669"/>
    <property type="project" value="UniProtKB-EC"/>
</dbReference>
<evidence type="ECO:0000313" key="10">
    <source>
        <dbReference type="EMBL" id="CAE1296756.1"/>
    </source>
</evidence>
<feature type="domain" description="Thioredoxin" evidence="9">
    <location>
        <begin position="24"/>
        <end position="170"/>
    </location>
</feature>
<evidence type="ECO:0000256" key="5">
    <source>
        <dbReference type="ARBA" id="ARBA00025782"/>
    </source>
</evidence>
<evidence type="ECO:0000256" key="3">
    <source>
        <dbReference type="ARBA" id="ARBA00023002"/>
    </source>
</evidence>
<dbReference type="InterPro" id="IPR013766">
    <property type="entry name" value="Thioredoxin_domain"/>
</dbReference>
<reference evidence="10" key="1">
    <citation type="submission" date="2021-01" db="EMBL/GenBank/DDBJ databases">
        <authorList>
            <person name="Li R."/>
            <person name="Bekaert M."/>
        </authorList>
    </citation>
    <scope>NUCLEOTIDE SEQUENCE</scope>
    <source>
        <strain evidence="10">Farmed</strain>
    </source>
</reference>
<comment type="similarity">
    <text evidence="5">Belongs to the nucleoredoxin family.</text>
</comment>
<comment type="catalytic activity">
    <reaction evidence="6">
        <text>[protein]-dithiol + NAD(+) = [protein]-disulfide + NADH + H(+)</text>
        <dbReference type="Rhea" id="RHEA:18749"/>
        <dbReference type="Rhea" id="RHEA-COMP:10593"/>
        <dbReference type="Rhea" id="RHEA-COMP:10594"/>
        <dbReference type="ChEBI" id="CHEBI:15378"/>
        <dbReference type="ChEBI" id="CHEBI:29950"/>
        <dbReference type="ChEBI" id="CHEBI:50058"/>
        <dbReference type="ChEBI" id="CHEBI:57540"/>
        <dbReference type="ChEBI" id="CHEBI:57945"/>
        <dbReference type="EC" id="1.8.1.8"/>
    </reaction>
</comment>
<dbReference type="Pfam" id="PF13905">
    <property type="entry name" value="Thioredoxin_8"/>
    <property type="match status" value="1"/>
</dbReference>
<comment type="caution">
    <text evidence="10">The sequence shown here is derived from an EMBL/GenBank/DDBJ whole genome shotgun (WGS) entry which is preliminary data.</text>
</comment>
<dbReference type="Gene3D" id="3.40.30.10">
    <property type="entry name" value="Glutaredoxin"/>
    <property type="match status" value="1"/>
</dbReference>
<evidence type="ECO:0000259" key="9">
    <source>
        <dbReference type="PROSITE" id="PS51352"/>
    </source>
</evidence>
<dbReference type="InterPro" id="IPR052259">
    <property type="entry name" value="Nucleoredoxin-like"/>
</dbReference>
<evidence type="ECO:0000256" key="7">
    <source>
        <dbReference type="ARBA" id="ARBA00047804"/>
    </source>
</evidence>
<keyword evidence="3 10" id="KW-0560">Oxidoreductase</keyword>
<keyword evidence="8" id="KW-0732">Signal</keyword>
<dbReference type="InterPro" id="IPR012336">
    <property type="entry name" value="Thioredoxin-like_fold"/>
</dbReference>
<evidence type="ECO:0000256" key="2">
    <source>
        <dbReference type="ARBA" id="ARBA00022737"/>
    </source>
</evidence>
<dbReference type="PANTHER" id="PTHR13871">
    <property type="entry name" value="THIOREDOXIN"/>
    <property type="match status" value="1"/>
</dbReference>
<dbReference type="OrthoDB" id="409136at2759"/>
<dbReference type="PROSITE" id="PS51352">
    <property type="entry name" value="THIOREDOXIN_2"/>
    <property type="match status" value="1"/>
</dbReference>
<feature type="chain" id="PRO_5032897182" description="protein-disulfide reductase" evidence="8">
    <location>
        <begin position="22"/>
        <end position="172"/>
    </location>
</feature>
<comment type="catalytic activity">
    <reaction evidence="7">
        <text>[protein]-dithiol + NADP(+) = [protein]-disulfide + NADPH + H(+)</text>
        <dbReference type="Rhea" id="RHEA:18753"/>
        <dbReference type="Rhea" id="RHEA-COMP:10593"/>
        <dbReference type="Rhea" id="RHEA-COMP:10594"/>
        <dbReference type="ChEBI" id="CHEBI:15378"/>
        <dbReference type="ChEBI" id="CHEBI:29950"/>
        <dbReference type="ChEBI" id="CHEBI:50058"/>
        <dbReference type="ChEBI" id="CHEBI:57783"/>
        <dbReference type="ChEBI" id="CHEBI:58349"/>
        <dbReference type="EC" id="1.8.1.8"/>
    </reaction>
</comment>
<accession>A0A812DG27</accession>
<evidence type="ECO:0000256" key="6">
    <source>
        <dbReference type="ARBA" id="ARBA00047388"/>
    </source>
</evidence>
<sequence>MCFALFHFFLSLLSYSSYSFACPSTPHIMADLFKNTKLFRGDKQVDASELKNKIVGLYFSAHWCPPCRSFTPKLKEFYESLKEELFELIFVTSDRSEEGYLDYYNNHHGLWLRLEFNDPMINELAAKYSVNSIPMLIIINHEGKIINKNGRDDVMANASGTLQAWKDAATRS</sequence>
<evidence type="ECO:0000313" key="11">
    <source>
        <dbReference type="Proteomes" id="UP000597762"/>
    </source>
</evidence>
<evidence type="ECO:0000256" key="4">
    <source>
        <dbReference type="ARBA" id="ARBA00023027"/>
    </source>
</evidence>
<dbReference type="EMBL" id="CAHIKZ030003142">
    <property type="protein sequence ID" value="CAE1296756.1"/>
    <property type="molecule type" value="Genomic_DNA"/>
</dbReference>
<dbReference type="InterPro" id="IPR036249">
    <property type="entry name" value="Thioredoxin-like_sf"/>
</dbReference>
<organism evidence="10 11">
    <name type="scientific">Acanthosepion pharaonis</name>
    <name type="common">Pharaoh cuttlefish</name>
    <name type="synonym">Sepia pharaonis</name>
    <dbReference type="NCBI Taxonomy" id="158019"/>
    <lineage>
        <taxon>Eukaryota</taxon>
        <taxon>Metazoa</taxon>
        <taxon>Spiralia</taxon>
        <taxon>Lophotrochozoa</taxon>
        <taxon>Mollusca</taxon>
        <taxon>Cephalopoda</taxon>
        <taxon>Coleoidea</taxon>
        <taxon>Decapodiformes</taxon>
        <taxon>Sepiida</taxon>
        <taxon>Sepiina</taxon>
        <taxon>Sepiidae</taxon>
        <taxon>Acanthosepion</taxon>
    </lineage>
</organism>